<reference evidence="6" key="1">
    <citation type="submission" date="2016-12" db="EMBL/GenBank/DDBJ databases">
        <authorList>
            <person name="Varghese N."/>
            <person name="Submissions S."/>
        </authorList>
    </citation>
    <scope>NUCLEOTIDE SEQUENCE [LARGE SCALE GENOMIC DNA]</scope>
    <source>
        <strain evidence="6">DSM 25035</strain>
    </source>
</reference>
<evidence type="ECO:0000313" key="5">
    <source>
        <dbReference type="EMBL" id="SHO59810.1"/>
    </source>
</evidence>
<accession>A0A1M7Z4V8</accession>
<dbReference type="Proteomes" id="UP000184609">
    <property type="component" value="Unassembled WGS sequence"/>
</dbReference>
<comment type="subcellular location">
    <subcellularLocation>
        <location evidence="1">Secreted</location>
    </subcellularLocation>
</comment>
<dbReference type="InterPro" id="IPR045175">
    <property type="entry name" value="M28_fam"/>
</dbReference>
<dbReference type="PROSITE" id="PS50853">
    <property type="entry name" value="FN3"/>
    <property type="match status" value="1"/>
</dbReference>
<keyword evidence="6" id="KW-1185">Reference proteome</keyword>
<gene>
    <name evidence="5" type="ORF">SAMN04488108_0379</name>
</gene>
<evidence type="ECO:0000256" key="1">
    <source>
        <dbReference type="ARBA" id="ARBA00004613"/>
    </source>
</evidence>
<evidence type="ECO:0000256" key="3">
    <source>
        <dbReference type="ARBA" id="ARBA00023049"/>
    </source>
</evidence>
<keyword evidence="3" id="KW-0482">Metalloprotease</keyword>
<dbReference type="PANTHER" id="PTHR12147">
    <property type="entry name" value="METALLOPEPTIDASE M28 FAMILY MEMBER"/>
    <property type="match status" value="1"/>
</dbReference>
<dbReference type="InterPro" id="IPR003961">
    <property type="entry name" value="FN3_dom"/>
</dbReference>
<dbReference type="AlphaFoldDB" id="A0A1M7Z4V8"/>
<name>A0A1M7Z4V8_9BACT</name>
<keyword evidence="3" id="KW-0378">Hydrolase</keyword>
<proteinExistence type="predicted"/>
<feature type="domain" description="Fibronectin type-III" evidence="4">
    <location>
        <begin position="369"/>
        <end position="454"/>
    </location>
</feature>
<dbReference type="SUPFAM" id="SSF53187">
    <property type="entry name" value="Zn-dependent exopeptidases"/>
    <property type="match status" value="1"/>
</dbReference>
<dbReference type="GO" id="GO:0008235">
    <property type="term" value="F:metalloexopeptidase activity"/>
    <property type="evidence" value="ECO:0007669"/>
    <property type="project" value="InterPro"/>
</dbReference>
<organism evidence="5 6">
    <name type="scientific">Algoriphagus zhangzhouensis</name>
    <dbReference type="NCBI Taxonomy" id="1073327"/>
    <lineage>
        <taxon>Bacteria</taxon>
        <taxon>Pseudomonadati</taxon>
        <taxon>Bacteroidota</taxon>
        <taxon>Cytophagia</taxon>
        <taxon>Cytophagales</taxon>
        <taxon>Cyclobacteriaceae</taxon>
        <taxon>Algoriphagus</taxon>
    </lineage>
</organism>
<dbReference type="PANTHER" id="PTHR12147:SF26">
    <property type="entry name" value="PEPTIDASE M28 DOMAIN-CONTAINING PROTEIN"/>
    <property type="match status" value="1"/>
</dbReference>
<evidence type="ECO:0000313" key="6">
    <source>
        <dbReference type="Proteomes" id="UP000184609"/>
    </source>
</evidence>
<keyword evidence="3" id="KW-0645">Protease</keyword>
<sequence>MQLINLTMRKILFTLSLGLLSQWTFSQTIINRNPEIDAMVKEVSSDSLESYVRKLASYNSRHTLSTDTQNGMPAAQDWVLSKFNHFAQSSNGRMTAEIEKFTIPGDGRRIEQDSPGANVVATLKGTDPNDDRIFILSAHMDSRNKNVMDADNFSPGANDDGSGTAAVIELARVMASHSFPATIKFVAFTGEEQGLKGATYMADKAKEEGWNIAAVLNNDIIGNSESSGTLLKDNLKMRVFSETIPVAETEEEARIRRYTGADNDSKSRQLARYIKELGERYVDQFEIKLIYRPDRFLRGGDQTSFARNGFTAVRLSEMNENFPHQHENVRVEDGIQYGDLPEFMDFEYLRKVSGINLASLATLASSAGQPENVRIDVRGLSNHSILSWEAPKFGKVKGYYVLMRETSSPVWEKKFFTTDTNLTLPYSKDNYFFSVQSVSENGSESLSVFPTPLSR</sequence>
<dbReference type="Gene3D" id="2.60.40.10">
    <property type="entry name" value="Immunoglobulins"/>
    <property type="match status" value="1"/>
</dbReference>
<dbReference type="EMBL" id="FRXN01000001">
    <property type="protein sequence ID" value="SHO59810.1"/>
    <property type="molecule type" value="Genomic_DNA"/>
</dbReference>
<protein>
    <submittedName>
        <fullName evidence="5">Peptidase family M28</fullName>
    </submittedName>
</protein>
<dbReference type="Gene3D" id="3.40.630.10">
    <property type="entry name" value="Zn peptidases"/>
    <property type="match status" value="1"/>
</dbReference>
<dbReference type="InterPro" id="IPR036116">
    <property type="entry name" value="FN3_sf"/>
</dbReference>
<dbReference type="SUPFAM" id="SSF49265">
    <property type="entry name" value="Fibronectin type III"/>
    <property type="match status" value="1"/>
</dbReference>
<dbReference type="InterPro" id="IPR007484">
    <property type="entry name" value="Peptidase_M28"/>
</dbReference>
<dbReference type="STRING" id="1073327.SAMN04488108_0379"/>
<dbReference type="InterPro" id="IPR013783">
    <property type="entry name" value="Ig-like_fold"/>
</dbReference>
<evidence type="ECO:0000256" key="2">
    <source>
        <dbReference type="ARBA" id="ARBA00022525"/>
    </source>
</evidence>
<dbReference type="GO" id="GO:0006508">
    <property type="term" value="P:proteolysis"/>
    <property type="evidence" value="ECO:0007669"/>
    <property type="project" value="InterPro"/>
</dbReference>
<evidence type="ECO:0000259" key="4">
    <source>
        <dbReference type="PROSITE" id="PS50853"/>
    </source>
</evidence>
<dbReference type="CDD" id="cd00063">
    <property type="entry name" value="FN3"/>
    <property type="match status" value="1"/>
</dbReference>
<dbReference type="Pfam" id="PF04389">
    <property type="entry name" value="Peptidase_M28"/>
    <property type="match status" value="1"/>
</dbReference>
<dbReference type="GO" id="GO:0005576">
    <property type="term" value="C:extracellular region"/>
    <property type="evidence" value="ECO:0007669"/>
    <property type="project" value="UniProtKB-SubCell"/>
</dbReference>
<keyword evidence="2" id="KW-0964">Secreted</keyword>